<keyword evidence="3" id="KW-1185">Reference proteome</keyword>
<gene>
    <name evidence="2" type="ORF">VN97_g2505</name>
</gene>
<name>A0AAI9TNW7_PENTH</name>
<evidence type="ECO:0000313" key="2">
    <source>
        <dbReference type="EMBL" id="KAJ9490750.1"/>
    </source>
</evidence>
<evidence type="ECO:0000313" key="3">
    <source>
        <dbReference type="Proteomes" id="UP001227192"/>
    </source>
</evidence>
<reference evidence="2" key="1">
    <citation type="submission" date="2015-06" db="EMBL/GenBank/DDBJ databases">
        <authorList>
            <person name="Nguyen H."/>
        </authorList>
    </citation>
    <scope>NUCLEOTIDE SEQUENCE</scope>
    <source>
        <strain evidence="2">DAOM 180753</strain>
    </source>
</reference>
<feature type="region of interest" description="Disordered" evidence="1">
    <location>
        <begin position="71"/>
        <end position="114"/>
    </location>
</feature>
<dbReference type="EMBL" id="LACB01000048">
    <property type="protein sequence ID" value="KAJ9490750.1"/>
    <property type="molecule type" value="Genomic_DNA"/>
</dbReference>
<feature type="compositionally biased region" description="Basic residues" evidence="1">
    <location>
        <begin position="89"/>
        <end position="114"/>
    </location>
</feature>
<sequence>MCRSKGLAESTEVYCREPFFSQIFFWIWNPSRPEAYFYRWSRARLLHSSQLGLAVIIDLLRVENQGTGTQYQYQRTATRLKNRQNINEKKKKKKEKEKKKPSPNRRTKQIPHSH</sequence>
<reference evidence="2" key="2">
    <citation type="journal article" date="2016" name="Fungal Biol.">
        <title>Ochratoxin A production by Penicillium thymicola.</title>
        <authorList>
            <person name="Nguyen H.D.T."/>
            <person name="McMullin D.R."/>
            <person name="Ponomareva E."/>
            <person name="Riley R."/>
            <person name="Pomraning K.R."/>
            <person name="Baker S.E."/>
            <person name="Seifert K.A."/>
        </authorList>
    </citation>
    <scope>NUCLEOTIDE SEQUENCE</scope>
    <source>
        <strain evidence="2">DAOM 180753</strain>
    </source>
</reference>
<accession>A0AAI9TNW7</accession>
<comment type="caution">
    <text evidence="2">The sequence shown here is derived from an EMBL/GenBank/DDBJ whole genome shotgun (WGS) entry which is preliminary data.</text>
</comment>
<dbReference type="Proteomes" id="UP001227192">
    <property type="component" value="Unassembled WGS sequence"/>
</dbReference>
<evidence type="ECO:0000256" key="1">
    <source>
        <dbReference type="SAM" id="MobiDB-lite"/>
    </source>
</evidence>
<organism evidence="2 3">
    <name type="scientific">Penicillium thymicola</name>
    <dbReference type="NCBI Taxonomy" id="293382"/>
    <lineage>
        <taxon>Eukaryota</taxon>
        <taxon>Fungi</taxon>
        <taxon>Dikarya</taxon>
        <taxon>Ascomycota</taxon>
        <taxon>Pezizomycotina</taxon>
        <taxon>Eurotiomycetes</taxon>
        <taxon>Eurotiomycetidae</taxon>
        <taxon>Eurotiales</taxon>
        <taxon>Aspergillaceae</taxon>
        <taxon>Penicillium</taxon>
    </lineage>
</organism>
<protein>
    <submittedName>
        <fullName evidence="2">Uncharacterized protein</fullName>
    </submittedName>
</protein>
<proteinExistence type="predicted"/>
<dbReference type="AlphaFoldDB" id="A0AAI9TNW7"/>